<feature type="domain" description="Heterokaryon incompatibility" evidence="1">
    <location>
        <begin position="258"/>
        <end position="405"/>
    </location>
</feature>
<name>A0AA37GRZ9_9PEZI</name>
<dbReference type="Pfam" id="PF06985">
    <property type="entry name" value="HET"/>
    <property type="match status" value="1"/>
</dbReference>
<accession>A0AA37GRZ9</accession>
<evidence type="ECO:0000313" key="3">
    <source>
        <dbReference type="Proteomes" id="UP001055172"/>
    </source>
</evidence>
<dbReference type="Proteomes" id="UP001055172">
    <property type="component" value="Unassembled WGS sequence"/>
</dbReference>
<dbReference type="EMBL" id="BPPX01000017">
    <property type="protein sequence ID" value="GJC85341.1"/>
    <property type="molecule type" value="Genomic_DNA"/>
</dbReference>
<gene>
    <name evidence="2" type="ORF">ColLi_08179</name>
</gene>
<dbReference type="InterPro" id="IPR010730">
    <property type="entry name" value="HET"/>
</dbReference>
<dbReference type="PANTHER" id="PTHR33112">
    <property type="entry name" value="DOMAIN PROTEIN, PUTATIVE-RELATED"/>
    <property type="match status" value="1"/>
</dbReference>
<protein>
    <recommendedName>
        <fullName evidence="1">Heterokaryon incompatibility domain-containing protein</fullName>
    </recommendedName>
</protein>
<keyword evidence="3" id="KW-1185">Reference proteome</keyword>
<proteinExistence type="predicted"/>
<dbReference type="AlphaFoldDB" id="A0AA37GRZ9"/>
<reference evidence="2 3" key="1">
    <citation type="submission" date="2021-07" db="EMBL/GenBank/DDBJ databases">
        <title>Genome data of Colletotrichum spaethianum.</title>
        <authorList>
            <person name="Utami Y.D."/>
            <person name="Hiruma K."/>
        </authorList>
    </citation>
    <scope>NUCLEOTIDE SEQUENCE [LARGE SCALE GENOMIC DNA]</scope>
    <source>
        <strain evidence="2 3">MAFF 242679</strain>
    </source>
</reference>
<organism evidence="2 3">
    <name type="scientific">Colletotrichum liriopes</name>
    <dbReference type="NCBI Taxonomy" id="708192"/>
    <lineage>
        <taxon>Eukaryota</taxon>
        <taxon>Fungi</taxon>
        <taxon>Dikarya</taxon>
        <taxon>Ascomycota</taxon>
        <taxon>Pezizomycotina</taxon>
        <taxon>Sordariomycetes</taxon>
        <taxon>Hypocreomycetidae</taxon>
        <taxon>Glomerellales</taxon>
        <taxon>Glomerellaceae</taxon>
        <taxon>Colletotrichum</taxon>
        <taxon>Colletotrichum spaethianum species complex</taxon>
    </lineage>
</organism>
<comment type="caution">
    <text evidence="2">The sequence shown here is derived from an EMBL/GenBank/DDBJ whole genome shotgun (WGS) entry which is preliminary data.</text>
</comment>
<evidence type="ECO:0000259" key="1">
    <source>
        <dbReference type="Pfam" id="PF06985"/>
    </source>
</evidence>
<evidence type="ECO:0000313" key="2">
    <source>
        <dbReference type="EMBL" id="GJC85341.1"/>
    </source>
</evidence>
<dbReference type="PANTHER" id="PTHR33112:SF16">
    <property type="entry name" value="HETEROKARYON INCOMPATIBILITY DOMAIN-CONTAINING PROTEIN"/>
    <property type="match status" value="1"/>
</dbReference>
<sequence length="743" mass="81876">MWYNVIFLLNIDIGYGSSTALALPGLRNSKQAFTIANPHSCDYCGLNVLSGPLNSYMLPQPKGARQAPIHNEEFHLHDDIHGACRAAQAGCAFYQWILNDLLLQYPPPGNTKEKLEDLKNATFMLKSKYSYGRKHQLGVEVRISSARAVSVTPGIFVCAEEGNSAADDILTRPMDLDVMSPKSVMLSRECLRRCIEKHPECRGTVMVAESADAHADGSSLPTRLLELQVNADGDLKAKLLEKEETSPDIQTAIAKARFAALSYCWGGPQEPSLTSHTKNRLRAGMHASKFSRTIHDAIKFTHAMGLEYLWVDALCILQDSPHDKATEIGRMSSYYGANTVTLLAASASAATQGFLEPRSDQGKHAVGPFRLPYRTAKGELGSVLLYNELGPDSEPISTRGWTLQESLLSNRMVIFSSNQLFWRCHTSGVGSGGSLDDFAFRAISYTNVFSAISPLAATPGWDVWVEIIKDYSRRSLGVAADKLPAVSAVAEESVKRLCRYYGRPIHYLAGLFHDPENPETLMTQLLWAALRPKDMSSYWHGHVSLNCGYRAPSWSWASVDGPIAHVAVGSMFFYSGNRVKTIVLAAKVQATYPTNPYGMVSDGFLEVKGPLLTLNPEGVGFQKLRPFIKVEQPDQWKPSERTLSLSPDKEEDEKGIESVLNGALEEPLVLLTLLTSARDTERALGLVLKPAAADDGNHSSICYKRMGVFAMKLDFNSDQNDYSKDQAISAFFDRGHDQTLRLI</sequence>